<dbReference type="FunFam" id="3.40.50.720:FF:000022">
    <property type="entry name" value="Cinnamyl alcohol dehydrogenase"/>
    <property type="match status" value="1"/>
</dbReference>
<dbReference type="SUPFAM" id="SSF51735">
    <property type="entry name" value="NAD(P)-binding Rossmann-fold domains"/>
    <property type="match status" value="1"/>
</dbReference>
<evidence type="ECO:0000256" key="1">
    <source>
        <dbReference type="ARBA" id="ARBA00001947"/>
    </source>
</evidence>
<comment type="cofactor">
    <cofactor evidence="1 5">
        <name>Zn(2+)</name>
        <dbReference type="ChEBI" id="CHEBI:29105"/>
    </cofactor>
</comment>
<comment type="caution">
    <text evidence="8">The sequence shown here is derived from an EMBL/GenBank/DDBJ whole genome shotgun (WGS) entry which is preliminary data.</text>
</comment>
<evidence type="ECO:0000256" key="2">
    <source>
        <dbReference type="ARBA" id="ARBA00022723"/>
    </source>
</evidence>
<dbReference type="PANTHER" id="PTHR42683">
    <property type="entry name" value="ALDEHYDE REDUCTASE"/>
    <property type="match status" value="1"/>
</dbReference>
<proteinExistence type="inferred from homology"/>
<name>A0A9P8C5U5_9HELO</name>
<evidence type="ECO:0000259" key="6">
    <source>
        <dbReference type="Pfam" id="PF00107"/>
    </source>
</evidence>
<reference evidence="8" key="1">
    <citation type="journal article" date="2021" name="IMA Fungus">
        <title>Genomic characterization of three marine fungi, including Emericellopsis atlantica sp. nov. with signatures of a generalist lifestyle and marine biomass degradation.</title>
        <authorList>
            <person name="Hagestad O.C."/>
            <person name="Hou L."/>
            <person name="Andersen J.H."/>
            <person name="Hansen E.H."/>
            <person name="Altermark B."/>
            <person name="Li C."/>
            <person name="Kuhnert E."/>
            <person name="Cox R.J."/>
            <person name="Crous P.W."/>
            <person name="Spatafora J.W."/>
            <person name="Lail K."/>
            <person name="Amirebrahimi M."/>
            <person name="Lipzen A."/>
            <person name="Pangilinan J."/>
            <person name="Andreopoulos W."/>
            <person name="Hayes R.D."/>
            <person name="Ng V."/>
            <person name="Grigoriev I.V."/>
            <person name="Jackson S.A."/>
            <person name="Sutton T.D.S."/>
            <person name="Dobson A.D.W."/>
            <person name="Rama T."/>
        </authorList>
    </citation>
    <scope>NUCLEOTIDE SEQUENCE</scope>
    <source>
        <strain evidence="8">TRa018bII</strain>
    </source>
</reference>
<dbReference type="InterPro" id="IPR047109">
    <property type="entry name" value="CAD-like"/>
</dbReference>
<evidence type="ECO:0000313" key="9">
    <source>
        <dbReference type="Proteomes" id="UP000824998"/>
    </source>
</evidence>
<accession>A0A9P8C5U5</accession>
<dbReference type="GO" id="GO:0016616">
    <property type="term" value="F:oxidoreductase activity, acting on the CH-OH group of donors, NAD or NADP as acceptor"/>
    <property type="evidence" value="ECO:0007669"/>
    <property type="project" value="InterPro"/>
</dbReference>
<dbReference type="CDD" id="cd05283">
    <property type="entry name" value="CAD1"/>
    <property type="match status" value="1"/>
</dbReference>
<dbReference type="Gene3D" id="3.90.180.10">
    <property type="entry name" value="Medium-chain alcohol dehydrogenases, catalytic domain"/>
    <property type="match status" value="1"/>
</dbReference>
<feature type="domain" description="Alcohol dehydrogenase-like C-terminal" evidence="6">
    <location>
        <begin position="173"/>
        <end position="293"/>
    </location>
</feature>
<keyword evidence="4" id="KW-0560">Oxidoreductase</keyword>
<evidence type="ECO:0000256" key="3">
    <source>
        <dbReference type="ARBA" id="ARBA00022833"/>
    </source>
</evidence>
<dbReference type="Pfam" id="PF00107">
    <property type="entry name" value="ADH_zinc_N"/>
    <property type="match status" value="1"/>
</dbReference>
<dbReference type="OrthoDB" id="1879366at2759"/>
<dbReference type="InterPro" id="IPR036291">
    <property type="entry name" value="NAD(P)-bd_dom_sf"/>
</dbReference>
<evidence type="ECO:0000259" key="7">
    <source>
        <dbReference type="Pfam" id="PF08240"/>
    </source>
</evidence>
<keyword evidence="9" id="KW-1185">Reference proteome</keyword>
<evidence type="ECO:0000313" key="8">
    <source>
        <dbReference type="EMBL" id="KAG9234567.1"/>
    </source>
</evidence>
<comment type="similarity">
    <text evidence="5">Belongs to the zinc-containing alcohol dehydrogenase family.</text>
</comment>
<sequence length="336" mass="36487">MTITFTVFKGSSSGEIKKSETTIPSIKAKEVLLEHTHSGVCGTDSHHIKQDMVLGHEGVGIAKEVGSGVKDIKIGDRLGFGYVRGGCDECQYCKLGYTWHCTNTAQIFGQTDLDQGSFATHSVWPSTRLVKIPEAIASADAGPFMCAGQTVFVPMLRNNFKAGERVGVIGIGGLGHLAIQFAAALGCEVVVLSSSSNKKQEAMDFGAKEFYNTNEMVAGDVKKIDHLMVTSSALPDWRVYAELMAPFGAIHPLTIAFEDLVFPYGMMILKELTIVGSCSSSMEEVKQMVQFVVKHHIKPVVEKFPMSVEGITEAFQKLENGKIRYRGVLEVEVGSL</sequence>
<dbReference type="PROSITE" id="PS00059">
    <property type="entry name" value="ADH_ZINC"/>
    <property type="match status" value="1"/>
</dbReference>
<gene>
    <name evidence="8" type="ORF">BJ875DRAFT_376166</name>
</gene>
<dbReference type="AlphaFoldDB" id="A0A9P8C5U5"/>
<dbReference type="InterPro" id="IPR002328">
    <property type="entry name" value="ADH_Zn_CS"/>
</dbReference>
<dbReference type="Pfam" id="PF08240">
    <property type="entry name" value="ADH_N"/>
    <property type="match status" value="1"/>
</dbReference>
<dbReference type="SUPFAM" id="SSF50129">
    <property type="entry name" value="GroES-like"/>
    <property type="match status" value="1"/>
</dbReference>
<dbReference type="Gene3D" id="3.40.50.720">
    <property type="entry name" value="NAD(P)-binding Rossmann-like Domain"/>
    <property type="match status" value="1"/>
</dbReference>
<dbReference type="Proteomes" id="UP000824998">
    <property type="component" value="Unassembled WGS sequence"/>
</dbReference>
<dbReference type="EMBL" id="MU251459">
    <property type="protein sequence ID" value="KAG9234567.1"/>
    <property type="molecule type" value="Genomic_DNA"/>
</dbReference>
<evidence type="ECO:0000256" key="4">
    <source>
        <dbReference type="ARBA" id="ARBA00023002"/>
    </source>
</evidence>
<keyword evidence="2 5" id="KW-0479">Metal-binding</keyword>
<keyword evidence="3 5" id="KW-0862">Zinc</keyword>
<evidence type="ECO:0000256" key="5">
    <source>
        <dbReference type="RuleBase" id="RU361277"/>
    </source>
</evidence>
<feature type="domain" description="Alcohol dehydrogenase-like N-terminal" evidence="7">
    <location>
        <begin position="28"/>
        <end position="134"/>
    </location>
</feature>
<dbReference type="InterPro" id="IPR013154">
    <property type="entry name" value="ADH-like_N"/>
</dbReference>
<organism evidence="8 9">
    <name type="scientific">Amylocarpus encephaloides</name>
    <dbReference type="NCBI Taxonomy" id="45428"/>
    <lineage>
        <taxon>Eukaryota</taxon>
        <taxon>Fungi</taxon>
        <taxon>Dikarya</taxon>
        <taxon>Ascomycota</taxon>
        <taxon>Pezizomycotina</taxon>
        <taxon>Leotiomycetes</taxon>
        <taxon>Helotiales</taxon>
        <taxon>Helotiales incertae sedis</taxon>
        <taxon>Amylocarpus</taxon>
    </lineage>
</organism>
<dbReference type="InterPro" id="IPR011032">
    <property type="entry name" value="GroES-like_sf"/>
</dbReference>
<protein>
    <submittedName>
        <fullName evidence="8">Chaperonin 10-like protein</fullName>
    </submittedName>
</protein>
<dbReference type="GO" id="GO:0008270">
    <property type="term" value="F:zinc ion binding"/>
    <property type="evidence" value="ECO:0007669"/>
    <property type="project" value="InterPro"/>
</dbReference>
<dbReference type="InterPro" id="IPR013149">
    <property type="entry name" value="ADH-like_C"/>
</dbReference>